<name>A0A4R4FIC3_9FIRM</name>
<evidence type="ECO:0000313" key="1">
    <source>
        <dbReference type="EMBL" id="TDA23435.1"/>
    </source>
</evidence>
<organism evidence="1 2">
    <name type="scientific">Extibacter muris</name>
    <dbReference type="NCBI Taxonomy" id="1796622"/>
    <lineage>
        <taxon>Bacteria</taxon>
        <taxon>Bacillati</taxon>
        <taxon>Bacillota</taxon>
        <taxon>Clostridia</taxon>
        <taxon>Lachnospirales</taxon>
        <taxon>Lachnospiraceae</taxon>
        <taxon>Extibacter</taxon>
    </lineage>
</organism>
<dbReference type="EMBL" id="SMMX01000001">
    <property type="protein sequence ID" value="TDA23435.1"/>
    <property type="molecule type" value="Genomic_DNA"/>
</dbReference>
<evidence type="ECO:0008006" key="3">
    <source>
        <dbReference type="Google" id="ProtNLM"/>
    </source>
</evidence>
<dbReference type="AlphaFoldDB" id="A0A4R4FIC3"/>
<protein>
    <recommendedName>
        <fullName evidence="3">Signal peptidase I</fullName>
    </recommendedName>
</protein>
<reference evidence="1 2" key="1">
    <citation type="journal article" date="2016" name="Nat. Microbiol.">
        <title>The Mouse Intestinal Bacterial Collection (miBC) provides host-specific insight into cultured diversity and functional potential of the gut microbiota.</title>
        <authorList>
            <person name="Lagkouvardos I."/>
            <person name="Pukall R."/>
            <person name="Abt B."/>
            <person name="Foesel B.U."/>
            <person name="Meier-Kolthoff J.P."/>
            <person name="Kumar N."/>
            <person name="Bresciani A."/>
            <person name="Martinez I."/>
            <person name="Just S."/>
            <person name="Ziegler C."/>
            <person name="Brugiroux S."/>
            <person name="Garzetti D."/>
            <person name="Wenning M."/>
            <person name="Bui T.P."/>
            <person name="Wang J."/>
            <person name="Hugenholtz F."/>
            <person name="Plugge C.M."/>
            <person name="Peterson D.A."/>
            <person name="Hornef M.W."/>
            <person name="Baines J.F."/>
            <person name="Smidt H."/>
            <person name="Walter J."/>
            <person name="Kristiansen K."/>
            <person name="Nielsen H.B."/>
            <person name="Haller D."/>
            <person name="Overmann J."/>
            <person name="Stecher B."/>
            <person name="Clavel T."/>
        </authorList>
    </citation>
    <scope>NUCLEOTIDE SEQUENCE [LARGE SCALE GENOMIC DNA]</scope>
    <source>
        <strain evidence="1 2">DSM 28560</strain>
    </source>
</reference>
<sequence length="65" mass="7505">MKEWTGYQTFVILTDSMVPTIPVDSLVVVKDLGEKEELSQGEIISFYVDRLGDKVVFTIYFEKKK</sequence>
<proteinExistence type="predicted"/>
<accession>A0A4R4FIC3</accession>
<evidence type="ECO:0000313" key="2">
    <source>
        <dbReference type="Proteomes" id="UP000295710"/>
    </source>
</evidence>
<dbReference type="RefSeq" id="WP_132274310.1">
    <property type="nucleotide sequence ID" value="NZ_JAOBST010000049.1"/>
</dbReference>
<dbReference type="Proteomes" id="UP000295710">
    <property type="component" value="Unassembled WGS sequence"/>
</dbReference>
<keyword evidence="2" id="KW-1185">Reference proteome</keyword>
<comment type="caution">
    <text evidence="1">The sequence shown here is derived from an EMBL/GenBank/DDBJ whole genome shotgun (WGS) entry which is preliminary data.</text>
</comment>
<gene>
    <name evidence="1" type="ORF">E1963_01480</name>
</gene>